<feature type="chain" id="PRO_5021327295" description="Tyrosinase copper-binding domain-containing protein" evidence="3">
    <location>
        <begin position="19"/>
        <end position="305"/>
    </location>
</feature>
<dbReference type="InterPro" id="IPR008922">
    <property type="entry name" value="Di-copper_centre_dom_sf"/>
</dbReference>
<name>A0A4Z1F214_9HELO</name>
<evidence type="ECO:0000256" key="1">
    <source>
        <dbReference type="ARBA" id="ARBA00022723"/>
    </source>
</evidence>
<evidence type="ECO:0000259" key="4">
    <source>
        <dbReference type="PROSITE" id="PS00497"/>
    </source>
</evidence>
<dbReference type="GO" id="GO:0046872">
    <property type="term" value="F:metal ion binding"/>
    <property type="evidence" value="ECO:0007669"/>
    <property type="project" value="UniProtKB-KW"/>
</dbReference>
<dbReference type="Proteomes" id="UP000297777">
    <property type="component" value="Unassembled WGS sequence"/>
</dbReference>
<keyword evidence="3" id="KW-0732">Signal</keyword>
<dbReference type="PANTHER" id="PTHR11474">
    <property type="entry name" value="TYROSINASE FAMILY MEMBER"/>
    <property type="match status" value="1"/>
</dbReference>
<dbReference type="PANTHER" id="PTHR11474:SF126">
    <property type="entry name" value="TYROSINASE-LIKE PROTEIN TYR-1-RELATED"/>
    <property type="match status" value="1"/>
</dbReference>
<dbReference type="Pfam" id="PF00264">
    <property type="entry name" value="Tyrosinase"/>
    <property type="match status" value="1"/>
</dbReference>
<keyword evidence="2" id="KW-0186">Copper</keyword>
<gene>
    <name evidence="6" type="ORF">BTUL_0010g00660</name>
</gene>
<reference evidence="6 7" key="1">
    <citation type="submission" date="2017-12" db="EMBL/GenBank/DDBJ databases">
        <title>Comparative genomics of Botrytis spp.</title>
        <authorList>
            <person name="Valero-Jimenez C.A."/>
            <person name="Tapia P."/>
            <person name="Veloso J."/>
            <person name="Silva-Moreno E."/>
            <person name="Staats M."/>
            <person name="Valdes J.H."/>
            <person name="Van Kan J.A.L."/>
        </authorList>
    </citation>
    <scope>NUCLEOTIDE SEQUENCE [LARGE SCALE GENOMIC DNA]</scope>
    <source>
        <strain evidence="6 7">Bt9001</strain>
    </source>
</reference>
<dbReference type="PRINTS" id="PR00092">
    <property type="entry name" value="TYROSINASE"/>
</dbReference>
<dbReference type="GO" id="GO:0016491">
    <property type="term" value="F:oxidoreductase activity"/>
    <property type="evidence" value="ECO:0007669"/>
    <property type="project" value="InterPro"/>
</dbReference>
<dbReference type="AlphaFoldDB" id="A0A4Z1F214"/>
<sequence length="305" mass="34598">MKITQTVALTALLAPVSAKVIPAQPKSQLKSTPKKTVDTTSLHFYNGTCTAENMRVRKEWRNMTTSEKSAYLKAEQCLFNLPAATTLSGITSRFSDLQSLHRDKTNQTIDGIYVQDIIHNVGQFLPWHRYYMHAHETLLRTECGYTGSMSWWDEAKYADAATSSDPTCGPPNTSVPPTWMKMHNTDYCFFRAFDLTQVQYCTSEKAEECTQYNDYYSFFNCMVIYPTSPHVTGHAVGGMMADIDCSAGDPAFFMHHNYVDRMWWQWQQANVTSRMFDISGNSLNETYLAEQDDVAPAAGWPQTTL</sequence>
<dbReference type="PROSITE" id="PS00498">
    <property type="entry name" value="TYROSINASE_2"/>
    <property type="match status" value="1"/>
</dbReference>
<evidence type="ECO:0000256" key="3">
    <source>
        <dbReference type="SAM" id="SignalP"/>
    </source>
</evidence>
<dbReference type="OrthoDB" id="6132182at2759"/>
<dbReference type="EMBL" id="PQXH01000010">
    <property type="protein sequence ID" value="TGO18396.1"/>
    <property type="molecule type" value="Genomic_DNA"/>
</dbReference>
<feature type="domain" description="Tyrosinase copper-binding" evidence="5">
    <location>
        <begin position="249"/>
        <end position="260"/>
    </location>
</feature>
<feature type="signal peptide" evidence="3">
    <location>
        <begin position="1"/>
        <end position="18"/>
    </location>
</feature>
<evidence type="ECO:0000313" key="7">
    <source>
        <dbReference type="Proteomes" id="UP000297777"/>
    </source>
</evidence>
<keyword evidence="7" id="KW-1185">Reference proteome</keyword>
<organism evidence="6 7">
    <name type="scientific">Botrytis tulipae</name>
    <dbReference type="NCBI Taxonomy" id="87230"/>
    <lineage>
        <taxon>Eukaryota</taxon>
        <taxon>Fungi</taxon>
        <taxon>Dikarya</taxon>
        <taxon>Ascomycota</taxon>
        <taxon>Pezizomycotina</taxon>
        <taxon>Leotiomycetes</taxon>
        <taxon>Helotiales</taxon>
        <taxon>Sclerotiniaceae</taxon>
        <taxon>Botrytis</taxon>
    </lineage>
</organism>
<dbReference type="InterPro" id="IPR002227">
    <property type="entry name" value="Tyrosinase_Cu-bd"/>
</dbReference>
<dbReference type="SUPFAM" id="SSF48056">
    <property type="entry name" value="Di-copper centre-containing domain"/>
    <property type="match status" value="1"/>
</dbReference>
<evidence type="ECO:0000313" key="6">
    <source>
        <dbReference type="EMBL" id="TGO18396.1"/>
    </source>
</evidence>
<evidence type="ECO:0000256" key="2">
    <source>
        <dbReference type="ARBA" id="ARBA00023008"/>
    </source>
</evidence>
<accession>A0A4Z1F214</accession>
<dbReference type="PROSITE" id="PS00497">
    <property type="entry name" value="TYROSINASE_1"/>
    <property type="match status" value="1"/>
</dbReference>
<dbReference type="InterPro" id="IPR050316">
    <property type="entry name" value="Tyrosinase/Hemocyanin"/>
</dbReference>
<proteinExistence type="predicted"/>
<protein>
    <recommendedName>
        <fullName evidence="4 5">Tyrosinase copper-binding domain-containing protein</fullName>
    </recommendedName>
</protein>
<dbReference type="Gene3D" id="1.10.1280.10">
    <property type="entry name" value="Di-copper center containing domain from catechol oxidase"/>
    <property type="match status" value="2"/>
</dbReference>
<feature type="domain" description="Tyrosinase copper-binding" evidence="4">
    <location>
        <begin position="119"/>
        <end position="136"/>
    </location>
</feature>
<comment type="caution">
    <text evidence="6">The sequence shown here is derived from an EMBL/GenBank/DDBJ whole genome shotgun (WGS) entry which is preliminary data.</text>
</comment>
<evidence type="ECO:0000259" key="5">
    <source>
        <dbReference type="PROSITE" id="PS00498"/>
    </source>
</evidence>
<keyword evidence="1" id="KW-0479">Metal-binding</keyword>